<dbReference type="PROSITE" id="PS50977">
    <property type="entry name" value="HTH_TETR_2"/>
    <property type="match status" value="1"/>
</dbReference>
<dbReference type="InterPro" id="IPR050109">
    <property type="entry name" value="HTH-type_TetR-like_transc_reg"/>
</dbReference>
<keyword evidence="5" id="KW-1185">Reference proteome</keyword>
<dbReference type="InterPro" id="IPR009057">
    <property type="entry name" value="Homeodomain-like_sf"/>
</dbReference>
<evidence type="ECO:0000256" key="2">
    <source>
        <dbReference type="PROSITE-ProRule" id="PRU00335"/>
    </source>
</evidence>
<dbReference type="Gene3D" id="1.10.357.10">
    <property type="entry name" value="Tetracycline Repressor, domain 2"/>
    <property type="match status" value="1"/>
</dbReference>
<dbReference type="SUPFAM" id="SSF46689">
    <property type="entry name" value="Homeodomain-like"/>
    <property type="match status" value="1"/>
</dbReference>
<evidence type="ECO:0000313" key="5">
    <source>
        <dbReference type="Proteomes" id="UP001204524"/>
    </source>
</evidence>
<dbReference type="Proteomes" id="UP001204524">
    <property type="component" value="Unassembled WGS sequence"/>
</dbReference>
<evidence type="ECO:0000259" key="3">
    <source>
        <dbReference type="PROSITE" id="PS50977"/>
    </source>
</evidence>
<organism evidence="4 5">
    <name type="scientific">Nocardioides pinisoli</name>
    <dbReference type="NCBI Taxonomy" id="2950279"/>
    <lineage>
        <taxon>Bacteria</taxon>
        <taxon>Bacillati</taxon>
        <taxon>Actinomycetota</taxon>
        <taxon>Actinomycetes</taxon>
        <taxon>Propionibacteriales</taxon>
        <taxon>Nocardioidaceae</taxon>
        <taxon>Nocardioides</taxon>
    </lineage>
</organism>
<feature type="domain" description="HTH tetR-type" evidence="3">
    <location>
        <begin position="9"/>
        <end position="69"/>
    </location>
</feature>
<comment type="caution">
    <text evidence="4">The sequence shown here is derived from an EMBL/GenBank/DDBJ whole genome shotgun (WGS) entry which is preliminary data.</text>
</comment>
<dbReference type="EMBL" id="JANARS010000003">
    <property type="protein sequence ID" value="MCP3421953.1"/>
    <property type="molecule type" value="Genomic_DNA"/>
</dbReference>
<proteinExistence type="predicted"/>
<accession>A0ABT1KW04</accession>
<dbReference type="InterPro" id="IPR001647">
    <property type="entry name" value="HTH_TetR"/>
</dbReference>
<keyword evidence="1 2" id="KW-0238">DNA-binding</keyword>
<evidence type="ECO:0000256" key="1">
    <source>
        <dbReference type="ARBA" id="ARBA00023125"/>
    </source>
</evidence>
<gene>
    <name evidence="4" type="ORF">NCI01_09115</name>
</gene>
<dbReference type="PANTHER" id="PTHR30055">
    <property type="entry name" value="HTH-TYPE TRANSCRIPTIONAL REGULATOR RUTR"/>
    <property type="match status" value="1"/>
</dbReference>
<sequence>MATTRSDADSRRAQVLDAAVRVFGARGYYGTSTQQVAAEAGISQPYIYRLFPGKEALFVQVVKHVSGRLQAALADGASESRSEDPRDVLAAMNASYDRLTRERDLLMLLLQANAAAAVPAIREALRECYAEQVEYMRTVAGANDAEIREMFGRSLLANVMVAIDADELDAPWARTLTGAPAARPGEAPAPS</sequence>
<dbReference type="Pfam" id="PF00440">
    <property type="entry name" value="TetR_N"/>
    <property type="match status" value="1"/>
</dbReference>
<feature type="DNA-binding region" description="H-T-H motif" evidence="2">
    <location>
        <begin position="32"/>
        <end position="51"/>
    </location>
</feature>
<dbReference type="PRINTS" id="PR00455">
    <property type="entry name" value="HTHTETR"/>
</dbReference>
<evidence type="ECO:0000313" key="4">
    <source>
        <dbReference type="EMBL" id="MCP3421953.1"/>
    </source>
</evidence>
<dbReference type="RefSeq" id="WP_254181161.1">
    <property type="nucleotide sequence ID" value="NZ_JANARS010000003.1"/>
</dbReference>
<dbReference type="PANTHER" id="PTHR30055:SF146">
    <property type="entry name" value="HTH-TYPE TRANSCRIPTIONAL DUAL REGULATOR CECR"/>
    <property type="match status" value="1"/>
</dbReference>
<protein>
    <submittedName>
        <fullName evidence="4">TetR/AcrR family transcriptional regulator</fullName>
    </submittedName>
</protein>
<reference evidence="4 5" key="1">
    <citation type="submission" date="2022-06" db="EMBL/GenBank/DDBJ databases">
        <authorList>
            <person name="So Y."/>
        </authorList>
    </citation>
    <scope>NUCLEOTIDE SEQUENCE [LARGE SCALE GENOMIC DNA]</scope>
    <source>
        <strain evidence="4 5">STR3</strain>
    </source>
</reference>
<name>A0ABT1KW04_9ACTN</name>